<protein>
    <submittedName>
        <fullName evidence="2">Flagellar protein FliS</fullName>
    </submittedName>
</protein>
<reference evidence="1 4" key="2">
    <citation type="submission" date="2016-11" db="EMBL/GenBank/DDBJ databases">
        <title>Genomic analysis of Caldithrix abyssi and proposal of a novel bacterial phylum Caldithrichaeota.</title>
        <authorList>
            <person name="Kublanov I."/>
            <person name="Sigalova O."/>
            <person name="Gavrilov S."/>
            <person name="Lebedinsky A."/>
            <person name="Ivanova N."/>
            <person name="Daum C."/>
            <person name="Reddy T."/>
            <person name="Klenk H.P."/>
            <person name="Goker M."/>
            <person name="Reva O."/>
            <person name="Miroshnichenko M."/>
            <person name="Kyprides N."/>
            <person name="Woyke T."/>
            <person name="Gelfand M."/>
        </authorList>
    </citation>
    <scope>NUCLEOTIDE SEQUENCE [LARGE SCALE GENOMIC DNA]</scope>
    <source>
        <strain evidence="1 4">LF13</strain>
    </source>
</reference>
<dbReference type="EMBL" id="CM001402">
    <property type="protein sequence ID" value="EHO42212.1"/>
    <property type="molecule type" value="Genomic_DNA"/>
</dbReference>
<dbReference type="EMBL" id="CP018099">
    <property type="protein sequence ID" value="APF18184.1"/>
    <property type="molecule type" value="Genomic_DNA"/>
</dbReference>
<dbReference type="PaxDb" id="880073-Calab_2602"/>
<proteinExistence type="predicted"/>
<dbReference type="HOGENOM" id="CLU_2192142_0_0_0"/>
<dbReference type="STRING" id="880073.Cabys_1435"/>
<keyword evidence="3" id="KW-1185">Reference proteome</keyword>
<dbReference type="eggNOG" id="COG1516">
    <property type="taxonomic scope" value="Bacteria"/>
</dbReference>
<keyword evidence="2" id="KW-0282">Flagellum</keyword>
<accession>H1XP97</accession>
<dbReference type="AlphaFoldDB" id="H1XP97"/>
<name>H1XP97_CALAY</name>
<keyword evidence="2" id="KW-0969">Cilium</keyword>
<dbReference type="OrthoDB" id="1524959at2"/>
<dbReference type="SUPFAM" id="SSF101116">
    <property type="entry name" value="Flagellar export chaperone FliS"/>
    <property type="match status" value="1"/>
</dbReference>
<evidence type="ECO:0000313" key="3">
    <source>
        <dbReference type="Proteomes" id="UP000004671"/>
    </source>
</evidence>
<evidence type="ECO:0000313" key="1">
    <source>
        <dbReference type="EMBL" id="APF18184.1"/>
    </source>
</evidence>
<dbReference type="InterPro" id="IPR036584">
    <property type="entry name" value="FliS_sf"/>
</dbReference>
<evidence type="ECO:0000313" key="4">
    <source>
        <dbReference type="Proteomes" id="UP000183868"/>
    </source>
</evidence>
<dbReference type="KEGG" id="caby:Cabys_1435"/>
<gene>
    <name evidence="1" type="ORF">Cabys_1435</name>
    <name evidence="2" type="ORF">Calab_2602</name>
</gene>
<evidence type="ECO:0000313" key="2">
    <source>
        <dbReference type="EMBL" id="EHO42212.1"/>
    </source>
</evidence>
<dbReference type="Gene3D" id="1.20.120.340">
    <property type="entry name" value="Flagellar protein FliS"/>
    <property type="match status" value="1"/>
</dbReference>
<dbReference type="GO" id="GO:0044780">
    <property type="term" value="P:bacterial-type flagellum assembly"/>
    <property type="evidence" value="ECO:0007669"/>
    <property type="project" value="InterPro"/>
</dbReference>
<reference evidence="2 3" key="1">
    <citation type="submission" date="2011-09" db="EMBL/GenBank/DDBJ databases">
        <title>The permanent draft genome of Caldithrix abyssi DSM 13497.</title>
        <authorList>
            <consortium name="US DOE Joint Genome Institute (JGI-PGF)"/>
            <person name="Lucas S."/>
            <person name="Han J."/>
            <person name="Lapidus A."/>
            <person name="Bruce D."/>
            <person name="Goodwin L."/>
            <person name="Pitluck S."/>
            <person name="Peters L."/>
            <person name="Kyrpides N."/>
            <person name="Mavromatis K."/>
            <person name="Ivanova N."/>
            <person name="Mikhailova N."/>
            <person name="Chertkov O."/>
            <person name="Detter J.C."/>
            <person name="Tapia R."/>
            <person name="Han C."/>
            <person name="Land M."/>
            <person name="Hauser L."/>
            <person name="Markowitz V."/>
            <person name="Cheng J.-F."/>
            <person name="Hugenholtz P."/>
            <person name="Woyke T."/>
            <person name="Wu D."/>
            <person name="Spring S."/>
            <person name="Brambilla E."/>
            <person name="Klenk H.-P."/>
            <person name="Eisen J.A."/>
        </authorList>
    </citation>
    <scope>NUCLEOTIDE SEQUENCE [LARGE SCALE GENOMIC DNA]</scope>
    <source>
        <strain evidence="2 3">DSM 13497</strain>
    </source>
</reference>
<dbReference type="RefSeq" id="WP_006929485.1">
    <property type="nucleotide sequence ID" value="NZ_CM001402.1"/>
</dbReference>
<dbReference type="Proteomes" id="UP000004671">
    <property type="component" value="Chromosome"/>
</dbReference>
<organism evidence="2 3">
    <name type="scientific">Caldithrix abyssi DSM 13497</name>
    <dbReference type="NCBI Taxonomy" id="880073"/>
    <lineage>
        <taxon>Bacteria</taxon>
        <taxon>Pseudomonadati</taxon>
        <taxon>Calditrichota</taxon>
        <taxon>Calditrichia</taxon>
        <taxon>Calditrichales</taxon>
        <taxon>Calditrichaceae</taxon>
        <taxon>Caldithrix</taxon>
    </lineage>
</organism>
<dbReference type="Proteomes" id="UP000183868">
    <property type="component" value="Chromosome"/>
</dbReference>
<sequence precursor="true">MMNYRPGQNRAQHNPYLVQKIMSASKEELIAYIYDAAITACAQKDSVKARNALNALVQSLNFDYKETANTFMNVYRYLMHLINNKKFDEAKATFSDLKKTWAKAFNLL</sequence>
<dbReference type="InParanoid" id="H1XP97"/>
<keyword evidence="2" id="KW-0966">Cell projection</keyword>